<dbReference type="Gene3D" id="3.30.1600.10">
    <property type="entry name" value="SIR2/SIRT2 'Small Domain"/>
    <property type="match status" value="1"/>
</dbReference>
<evidence type="ECO:0000256" key="5">
    <source>
        <dbReference type="HAMAP-Rule" id="MF_03161"/>
    </source>
</evidence>
<accession>A0A913ZZ22</accession>
<dbReference type="PROSITE" id="PS50305">
    <property type="entry name" value="SIRTUIN"/>
    <property type="match status" value="1"/>
</dbReference>
<dbReference type="InterPro" id="IPR003000">
    <property type="entry name" value="Sirtuin"/>
</dbReference>
<dbReference type="Gene3D" id="3.40.50.1220">
    <property type="entry name" value="TPP-binding domain"/>
    <property type="match status" value="1"/>
</dbReference>
<feature type="active site" description="Proton acceptor" evidence="5 6">
    <location>
        <position position="198"/>
    </location>
</feature>
<organism evidence="8 9">
    <name type="scientific">Patiria miniata</name>
    <name type="common">Bat star</name>
    <name type="synonym">Asterina miniata</name>
    <dbReference type="NCBI Taxonomy" id="46514"/>
    <lineage>
        <taxon>Eukaryota</taxon>
        <taxon>Metazoa</taxon>
        <taxon>Echinodermata</taxon>
        <taxon>Eleutherozoa</taxon>
        <taxon>Asterozoa</taxon>
        <taxon>Asteroidea</taxon>
        <taxon>Valvatacea</taxon>
        <taxon>Valvatida</taxon>
        <taxon>Asterinidae</taxon>
        <taxon>Patiria</taxon>
    </lineage>
</organism>
<dbReference type="GO" id="GO:0005759">
    <property type="term" value="C:mitochondrial matrix"/>
    <property type="evidence" value="ECO:0007669"/>
    <property type="project" value="UniProtKB-SubCell"/>
</dbReference>
<feature type="domain" description="Deacetylase sirtuin-type" evidence="7">
    <location>
        <begin position="74"/>
        <end position="351"/>
    </location>
</feature>
<dbReference type="HAMAP" id="MF_01967">
    <property type="entry name" value="Sirtuin_ClassII"/>
    <property type="match status" value="1"/>
</dbReference>
<feature type="binding site" evidence="5 6">
    <location>
        <position position="260"/>
    </location>
    <ligand>
        <name>Zn(2+)</name>
        <dbReference type="ChEBI" id="CHEBI:29105"/>
    </ligand>
</feature>
<comment type="function">
    <text evidence="5">NAD-dependent protein deacylase. Catalyzes the NAD-dependent hydrolysis of acyl groups from lysine residues.</text>
</comment>
<dbReference type="InterPro" id="IPR026587">
    <property type="entry name" value="Sirtuin_class_II"/>
</dbReference>
<evidence type="ECO:0000256" key="6">
    <source>
        <dbReference type="PROSITE-ProRule" id="PRU00236"/>
    </source>
</evidence>
<comment type="catalytic activity">
    <reaction evidence="5">
        <text>N(6)-acetyl-L-lysyl-[protein] + NAD(+) + H2O = 2''-O-acetyl-ADP-D-ribose + nicotinamide + L-lysyl-[protein]</text>
        <dbReference type="Rhea" id="RHEA:43636"/>
        <dbReference type="Rhea" id="RHEA-COMP:9752"/>
        <dbReference type="Rhea" id="RHEA-COMP:10731"/>
        <dbReference type="ChEBI" id="CHEBI:15377"/>
        <dbReference type="ChEBI" id="CHEBI:17154"/>
        <dbReference type="ChEBI" id="CHEBI:29969"/>
        <dbReference type="ChEBI" id="CHEBI:57540"/>
        <dbReference type="ChEBI" id="CHEBI:61930"/>
        <dbReference type="ChEBI" id="CHEBI:83767"/>
        <dbReference type="EC" id="2.3.1.286"/>
    </reaction>
</comment>
<comment type="similarity">
    <text evidence="5">Belongs to the sirtuin family. Class II subfamily.</text>
</comment>
<dbReference type="InterPro" id="IPR026590">
    <property type="entry name" value="Ssirtuin_cat_dom"/>
</dbReference>
<dbReference type="CDD" id="cd01409">
    <property type="entry name" value="SIRT4"/>
    <property type="match status" value="1"/>
</dbReference>
<dbReference type="CTD" id="23409"/>
<dbReference type="OrthoDB" id="424302at2759"/>
<reference evidence="8" key="1">
    <citation type="submission" date="2022-11" db="UniProtKB">
        <authorList>
            <consortium name="EnsemblMetazoa"/>
        </authorList>
    </citation>
    <scope>IDENTIFICATION</scope>
</reference>
<sequence>MSPSLVSRSLCLRNSSLFKSLCSNSLPEVPCKHRLYSSIRSGTQVEHLSTQPQILQPDAKNGLAEDLTFVPNSSAVSKTALEKLQDFVSASKKLFVLTGAGMSTESGIPDYRSEGVGLYARSNNRPITYQDFLRSPSRRRRYWARNFVGWPRFSSVLPNASHWTFAEWERAGKVHWLVTQNVDALHTKAQSRRVIELHGCSARIVCLSCAQKTTRDELQQRMRDVNPQFNSESQAIAPDGDVILSDEAVAGFTVPSCSQCRGMLKPDLVFFGDNVPGDIRTSAYDRLQESDAVLVAGSSLEVYSGYRFALAAKDQNKPLAIVNIGPTRADKLAVLKIDARISSVLPGIQVT</sequence>
<keyword evidence="5" id="KW-0496">Mitochondrion</keyword>
<feature type="binding site" evidence="5 6">
    <location>
        <position position="257"/>
    </location>
    <ligand>
        <name>Zn(2+)</name>
        <dbReference type="ChEBI" id="CHEBI:29105"/>
    </ligand>
</feature>
<evidence type="ECO:0000259" key="7">
    <source>
        <dbReference type="PROSITE" id="PS50305"/>
    </source>
</evidence>
<protein>
    <recommendedName>
        <fullName evidence="5">NAD-dependent protein deacylase</fullName>
        <ecNumber evidence="5">2.3.1.-</ecNumber>
    </recommendedName>
    <alternativeName>
        <fullName evidence="5">Regulatory protein SIR2 homolog</fullName>
    </alternativeName>
</protein>
<feature type="binding site" evidence="5">
    <location>
        <begin position="99"/>
        <end position="119"/>
    </location>
    <ligand>
        <name>NAD(+)</name>
        <dbReference type="ChEBI" id="CHEBI:57540"/>
    </ligand>
</feature>
<dbReference type="NCBIfam" id="NF003738">
    <property type="entry name" value="PRK05333.1"/>
    <property type="match status" value="1"/>
</dbReference>
<dbReference type="InterPro" id="IPR026591">
    <property type="entry name" value="Sirtuin_cat_small_dom_sf"/>
</dbReference>
<evidence type="ECO:0000256" key="4">
    <source>
        <dbReference type="ARBA" id="ARBA00023027"/>
    </source>
</evidence>
<dbReference type="PANTHER" id="PTHR11085:SF10">
    <property type="entry name" value="NAD-DEPENDENT PROTEIN DEACYLASE SIRTUIN-5, MITOCHONDRIAL-RELATED"/>
    <property type="match status" value="1"/>
</dbReference>
<dbReference type="GO" id="GO:0017136">
    <property type="term" value="F:histone deacetylase activity, NAD-dependent"/>
    <property type="evidence" value="ECO:0007669"/>
    <property type="project" value="TreeGrafter"/>
</dbReference>
<comment type="subcellular location">
    <subcellularLocation>
        <location evidence="5">Mitochondrion matrix</location>
    </subcellularLocation>
</comment>
<evidence type="ECO:0000256" key="1">
    <source>
        <dbReference type="ARBA" id="ARBA00022679"/>
    </source>
</evidence>
<feature type="binding site" evidence="5">
    <location>
        <begin position="297"/>
        <end position="299"/>
    </location>
    <ligand>
        <name>NAD(+)</name>
        <dbReference type="ChEBI" id="CHEBI:57540"/>
    </ligand>
</feature>
<dbReference type="InterPro" id="IPR050134">
    <property type="entry name" value="NAD-dep_sirtuin_deacylases"/>
</dbReference>
<evidence type="ECO:0000313" key="8">
    <source>
        <dbReference type="EnsemblMetazoa" id="XP_038056575.1"/>
    </source>
</evidence>
<dbReference type="GeneID" id="119728413"/>
<proteinExistence type="inferred from homology"/>
<evidence type="ECO:0000313" key="9">
    <source>
        <dbReference type="Proteomes" id="UP000887568"/>
    </source>
</evidence>
<keyword evidence="4 5" id="KW-0520">NAD</keyword>
<dbReference type="Pfam" id="PF02146">
    <property type="entry name" value="SIR2"/>
    <property type="match status" value="1"/>
</dbReference>
<dbReference type="GO" id="GO:0070403">
    <property type="term" value="F:NAD+ binding"/>
    <property type="evidence" value="ECO:0007669"/>
    <property type="project" value="UniProtKB-UniRule"/>
</dbReference>
<keyword evidence="1 5" id="KW-0808">Transferase</keyword>
<keyword evidence="9" id="KW-1185">Reference proteome</keyword>
<name>A0A913ZZ22_PATMI</name>
<comment type="cofactor">
    <cofactor evidence="5">
        <name>Zn(2+)</name>
        <dbReference type="ChEBI" id="CHEBI:29105"/>
    </cofactor>
    <text evidence="5">Binds 1 zinc ion per subunit.</text>
</comment>
<dbReference type="SUPFAM" id="SSF52467">
    <property type="entry name" value="DHS-like NAD/FAD-binding domain"/>
    <property type="match status" value="1"/>
</dbReference>
<dbReference type="EC" id="2.3.1.-" evidence="5"/>
<dbReference type="Proteomes" id="UP000887568">
    <property type="component" value="Unplaced"/>
</dbReference>
<dbReference type="AlphaFoldDB" id="A0A913ZZ22"/>
<feature type="binding site" evidence="5 6">
    <location>
        <position position="206"/>
    </location>
    <ligand>
        <name>Zn(2+)</name>
        <dbReference type="ChEBI" id="CHEBI:29105"/>
    </ligand>
</feature>
<keyword evidence="3 5" id="KW-0862">Zinc</keyword>
<feature type="binding site" evidence="5">
    <location>
        <begin position="180"/>
        <end position="183"/>
    </location>
    <ligand>
        <name>NAD(+)</name>
        <dbReference type="ChEBI" id="CHEBI:57540"/>
    </ligand>
</feature>
<keyword evidence="2 5" id="KW-0479">Metal-binding</keyword>
<dbReference type="EnsemblMetazoa" id="XM_038200647.1">
    <property type="protein sequence ID" value="XP_038056575.1"/>
    <property type="gene ID" value="LOC119728413"/>
</dbReference>
<dbReference type="RefSeq" id="XP_038056575.1">
    <property type="nucleotide sequence ID" value="XM_038200647.1"/>
</dbReference>
<dbReference type="PANTHER" id="PTHR11085">
    <property type="entry name" value="NAD-DEPENDENT PROTEIN DEACYLASE SIRTUIN-5, MITOCHONDRIAL-RELATED"/>
    <property type="match status" value="1"/>
</dbReference>
<evidence type="ECO:0000256" key="3">
    <source>
        <dbReference type="ARBA" id="ARBA00022833"/>
    </source>
</evidence>
<feature type="binding site" evidence="5">
    <location>
        <begin position="323"/>
        <end position="325"/>
    </location>
    <ligand>
        <name>NAD(+)</name>
        <dbReference type="ChEBI" id="CHEBI:57540"/>
    </ligand>
</feature>
<evidence type="ECO:0000256" key="2">
    <source>
        <dbReference type="ARBA" id="ARBA00022723"/>
    </source>
</evidence>
<dbReference type="GO" id="GO:0008270">
    <property type="term" value="F:zinc ion binding"/>
    <property type="evidence" value="ECO:0007669"/>
    <property type="project" value="UniProtKB-UniRule"/>
</dbReference>
<feature type="binding site" evidence="5 6">
    <location>
        <position position="209"/>
    </location>
    <ligand>
        <name>Zn(2+)</name>
        <dbReference type="ChEBI" id="CHEBI:29105"/>
    </ligand>
</feature>
<dbReference type="InterPro" id="IPR029035">
    <property type="entry name" value="DHS-like_NAD/FAD-binding_dom"/>
</dbReference>
<dbReference type="OMA" id="RRHYWAR"/>
<feature type="binding site" evidence="5">
    <location>
        <position position="341"/>
    </location>
    <ligand>
        <name>NAD(+)</name>
        <dbReference type="ChEBI" id="CHEBI:57540"/>
    </ligand>
</feature>